<accession>A0ABR2HHP9</accession>
<dbReference type="SUPFAM" id="SSF49785">
    <property type="entry name" value="Galactose-binding domain-like"/>
    <property type="match status" value="1"/>
</dbReference>
<dbReference type="Gene3D" id="2.60.120.260">
    <property type="entry name" value="Galactose-binding domain-like"/>
    <property type="match status" value="1"/>
</dbReference>
<proteinExistence type="predicted"/>
<reference evidence="1 2" key="1">
    <citation type="submission" date="2024-04" db="EMBL/GenBank/DDBJ databases">
        <title>Tritrichomonas musculus Genome.</title>
        <authorList>
            <person name="Alves-Ferreira E."/>
            <person name="Grigg M."/>
            <person name="Lorenzi H."/>
            <person name="Galac M."/>
        </authorList>
    </citation>
    <scope>NUCLEOTIDE SEQUENCE [LARGE SCALE GENOMIC DNA]</scope>
    <source>
        <strain evidence="1 2">EAF2021</strain>
    </source>
</reference>
<keyword evidence="2" id="KW-1185">Reference proteome</keyword>
<gene>
    <name evidence="1" type="ORF">M9Y10_019914</name>
</gene>
<evidence type="ECO:0000313" key="1">
    <source>
        <dbReference type="EMBL" id="KAK8847324.1"/>
    </source>
</evidence>
<comment type="caution">
    <text evidence="1">The sequence shown here is derived from an EMBL/GenBank/DDBJ whole genome shotgun (WGS) entry which is preliminary data.</text>
</comment>
<dbReference type="InterPro" id="IPR008979">
    <property type="entry name" value="Galactose-bd-like_sf"/>
</dbReference>
<organism evidence="1 2">
    <name type="scientific">Tritrichomonas musculus</name>
    <dbReference type="NCBI Taxonomy" id="1915356"/>
    <lineage>
        <taxon>Eukaryota</taxon>
        <taxon>Metamonada</taxon>
        <taxon>Parabasalia</taxon>
        <taxon>Tritrichomonadida</taxon>
        <taxon>Tritrichomonadidae</taxon>
        <taxon>Tritrichomonas</taxon>
    </lineage>
</organism>
<protein>
    <recommendedName>
        <fullName evidence="3">F5/8 type C domain-containing protein</fullName>
    </recommendedName>
</protein>
<name>A0ABR2HHP9_9EUKA</name>
<evidence type="ECO:0008006" key="3">
    <source>
        <dbReference type="Google" id="ProtNLM"/>
    </source>
</evidence>
<evidence type="ECO:0000313" key="2">
    <source>
        <dbReference type="Proteomes" id="UP001470230"/>
    </source>
</evidence>
<sequence>MHFYSVGLKEERKGEDISYSSGNLKGIFTHLRQQSKIDDEVNVTVSSGQTGDKKLLLDIENTSNDFYTGNQPNSWICFEFKHHTVIPTNYTITSYGCPYHPRSWFIEGSVTGSEWFQLDEERGCSSLKGQNLVHTFGNKNERKKEFKYIRMKSTGPDWFGDNFLEIRSIEFYGKIIK</sequence>
<dbReference type="EMBL" id="JAPFFF010000028">
    <property type="protein sequence ID" value="KAK8847324.1"/>
    <property type="molecule type" value="Genomic_DNA"/>
</dbReference>
<dbReference type="Proteomes" id="UP001470230">
    <property type="component" value="Unassembled WGS sequence"/>
</dbReference>